<keyword evidence="7" id="KW-0735">Signal-anchor</keyword>
<sequence length="113" mass="13503">MVFLFFMIYFFILSINIILNKELYKLELDKKLYQVAEDDLKTTISCINDYWFIVKRNSRYLDLQYLRRNNNYVPCTTTPLASDFLDSCGLNAKYNNKKEPCYAALLNLLFLLR</sequence>
<evidence type="ECO:0000313" key="13">
    <source>
        <dbReference type="EMBL" id="AAC97701.1"/>
    </source>
</evidence>
<evidence type="ECO:0000256" key="12">
    <source>
        <dbReference type="SAM" id="Phobius"/>
    </source>
</evidence>
<dbReference type="OrthoDB" id="19450at10239"/>
<evidence type="ECO:0000256" key="7">
    <source>
        <dbReference type="ARBA" id="ARBA00022968"/>
    </source>
</evidence>
<evidence type="ECO:0000256" key="6">
    <source>
        <dbReference type="ARBA" id="ARBA00022879"/>
    </source>
</evidence>
<dbReference type="GO" id="GO:0046718">
    <property type="term" value="P:symbiont entry into host cell"/>
    <property type="evidence" value="ECO:0007669"/>
    <property type="project" value="UniProtKB-KW"/>
</dbReference>
<dbReference type="GO" id="GO:0019031">
    <property type="term" value="C:viral envelope"/>
    <property type="evidence" value="ECO:0007669"/>
    <property type="project" value="UniProtKB-KW"/>
</dbReference>
<keyword evidence="3" id="KW-1162">Viral penetration into host cytoplasm</keyword>
<evidence type="ECO:0000256" key="11">
    <source>
        <dbReference type="ARBA" id="ARBA00023296"/>
    </source>
</evidence>
<evidence type="ECO:0000256" key="1">
    <source>
        <dbReference type="ARBA" id="ARBA00004462"/>
    </source>
</evidence>
<evidence type="ECO:0000256" key="4">
    <source>
        <dbReference type="ARBA" id="ARBA00022692"/>
    </source>
</evidence>
<organism evidence="13 14">
    <name type="scientific">Melanoplus sanguinipes entomopoxvirus</name>
    <name type="common">MsEPV</name>
    <dbReference type="NCBI Taxonomy" id="83191"/>
    <lineage>
        <taxon>Viruses</taxon>
        <taxon>Varidnaviria</taxon>
        <taxon>Bamfordvirae</taxon>
        <taxon>Nucleocytoviricota</taxon>
        <taxon>Pokkesviricetes</taxon>
        <taxon>Chitovirales</taxon>
        <taxon>Poxviridae</taxon>
        <taxon>Entomopoxvirinae</taxon>
        <taxon>Deltaentomopoxvirus</taxon>
        <taxon>Deltaentomopoxvirus msanguinipes</taxon>
    </lineage>
</organism>
<dbReference type="InterPro" id="IPR007987">
    <property type="entry name" value="Poxvirus_A21"/>
</dbReference>
<feature type="transmembrane region" description="Helical" evidence="12">
    <location>
        <begin position="6"/>
        <end position="24"/>
    </location>
</feature>
<dbReference type="GeneID" id="1449964"/>
<keyword evidence="14" id="KW-1185">Reference proteome</keyword>
<evidence type="ECO:0000313" key="14">
    <source>
        <dbReference type="Proteomes" id="UP000172353"/>
    </source>
</evidence>
<evidence type="ECO:0000256" key="2">
    <source>
        <dbReference type="ARBA" id="ARBA00022506"/>
    </source>
</evidence>
<evidence type="ECO:0000256" key="8">
    <source>
        <dbReference type="ARBA" id="ARBA00022989"/>
    </source>
</evidence>
<dbReference type="Proteomes" id="UP000172353">
    <property type="component" value="Segment"/>
</dbReference>
<evidence type="ECO:0000256" key="10">
    <source>
        <dbReference type="ARBA" id="ARBA00023157"/>
    </source>
</evidence>
<keyword evidence="6" id="KW-0261">Viral envelope protein</keyword>
<keyword evidence="2" id="KW-1168">Fusion of virus membrane with host membrane</keyword>
<accession>Q9YVN3</accession>
<evidence type="ECO:0000256" key="9">
    <source>
        <dbReference type="ARBA" id="ARBA00023136"/>
    </source>
</evidence>
<protein>
    <submittedName>
        <fullName evidence="13">ORF MSV209 putative vaccinia A21L homolog, similar to SW:P20996</fullName>
    </submittedName>
</protein>
<dbReference type="RefSeq" id="NP_048280.1">
    <property type="nucleotide sequence ID" value="NC_001993.1"/>
</dbReference>
<keyword evidence="4 12" id="KW-0812">Transmembrane</keyword>
<keyword evidence="5" id="KW-0946">Virion</keyword>
<dbReference type="KEGG" id="vg:1449964"/>
<dbReference type="PIR" id="T28370">
    <property type="entry name" value="T28370"/>
</dbReference>
<organismHost>
    <name type="scientific">Melanoplus sanguinipes</name>
    <name type="common">Migratory grasshopper</name>
    <dbReference type="NCBI Taxonomy" id="65742"/>
</organismHost>
<keyword evidence="10" id="KW-1015">Disulfide bond</keyword>
<proteinExistence type="predicted"/>
<dbReference type="EMBL" id="AF063866">
    <property type="protein sequence ID" value="AAC97701.1"/>
    <property type="molecule type" value="Genomic_DNA"/>
</dbReference>
<keyword evidence="8 12" id="KW-1133">Transmembrane helix</keyword>
<evidence type="ECO:0000256" key="5">
    <source>
        <dbReference type="ARBA" id="ARBA00022844"/>
    </source>
</evidence>
<keyword evidence="11" id="KW-1160">Virus entry into host cell</keyword>
<comment type="subcellular location">
    <subcellularLocation>
        <location evidence="1">Virion membrane</location>
        <topology evidence="1">Single-pass type III membrane protein</topology>
    </subcellularLocation>
</comment>
<dbReference type="GO" id="GO:0039663">
    <property type="term" value="P:membrane fusion involved in viral entry into host cell"/>
    <property type="evidence" value="ECO:0007669"/>
    <property type="project" value="UniProtKB-KW"/>
</dbReference>
<dbReference type="GO" id="GO:0055036">
    <property type="term" value="C:virion membrane"/>
    <property type="evidence" value="ECO:0007669"/>
    <property type="project" value="UniProtKB-SubCell"/>
</dbReference>
<gene>
    <name evidence="13" type="primary">MSV209</name>
</gene>
<name>Q9YVN3_MSEPV</name>
<evidence type="ECO:0000256" key="3">
    <source>
        <dbReference type="ARBA" id="ARBA00022595"/>
    </source>
</evidence>
<reference evidence="13 14" key="1">
    <citation type="journal article" date="1999" name="J. Virol.">
        <title>The genome of Melanoplus sanguinipes entomopoxvirus.</title>
        <authorList>
            <person name="Afonso C.L."/>
            <person name="Tulman E.R."/>
            <person name="Lu Z."/>
            <person name="Oma E."/>
            <person name="Kutish G.F."/>
            <person name="Rock D.L."/>
        </authorList>
    </citation>
    <scope>NUCLEOTIDE SEQUENCE [LARGE SCALE GENOMIC DNA]</scope>
    <source>
        <strain evidence="13">Tucson</strain>
    </source>
</reference>
<dbReference type="Pfam" id="PF05323">
    <property type="entry name" value="Pox_A21"/>
    <property type="match status" value="1"/>
</dbReference>
<keyword evidence="9 12" id="KW-0472">Membrane</keyword>